<sequence length="84" mass="9594">MIFSLDAARQFHLAVAAAAKNVKLVEILMGIFGKNHRFGSAKEEQILLREYRDIVQAIEGRDAEKAERSMKRHLADVKRRMADL</sequence>
<keyword evidence="2" id="KW-0238">DNA-binding</keyword>
<evidence type="ECO:0000256" key="1">
    <source>
        <dbReference type="ARBA" id="ARBA00023015"/>
    </source>
</evidence>
<reference evidence="5" key="1">
    <citation type="submission" date="2018-12" db="EMBL/GenBank/DDBJ databases">
        <authorList>
            <person name="Sun L."/>
            <person name="Chen Z."/>
        </authorList>
    </citation>
    <scope>NUCLEOTIDE SEQUENCE [LARGE SCALE GENOMIC DNA]</scope>
    <source>
        <strain evidence="5">DSM 16012</strain>
    </source>
</reference>
<feature type="domain" description="GntR C-terminal" evidence="4">
    <location>
        <begin position="6"/>
        <end position="75"/>
    </location>
</feature>
<organism evidence="5 6">
    <name type="scientific">Siminovitchia fortis</name>
    <dbReference type="NCBI Taxonomy" id="254758"/>
    <lineage>
        <taxon>Bacteria</taxon>
        <taxon>Bacillati</taxon>
        <taxon>Bacillota</taxon>
        <taxon>Bacilli</taxon>
        <taxon>Bacillales</taxon>
        <taxon>Bacillaceae</taxon>
        <taxon>Siminovitchia</taxon>
    </lineage>
</organism>
<gene>
    <name evidence="5" type="ORF">D4N35_004285</name>
</gene>
<evidence type="ECO:0000313" key="6">
    <source>
        <dbReference type="Proteomes" id="UP000273811"/>
    </source>
</evidence>
<protein>
    <submittedName>
        <fullName evidence="5">FCD domain-containing protein</fullName>
    </submittedName>
</protein>
<dbReference type="AlphaFoldDB" id="A0A443IZU2"/>
<dbReference type="Proteomes" id="UP000273811">
    <property type="component" value="Unassembled WGS sequence"/>
</dbReference>
<keyword evidence="3" id="KW-0804">Transcription</keyword>
<dbReference type="Gene3D" id="1.20.120.530">
    <property type="entry name" value="GntR ligand-binding domain-like"/>
    <property type="match status" value="1"/>
</dbReference>
<evidence type="ECO:0000313" key="5">
    <source>
        <dbReference type="EMBL" id="RWR13640.1"/>
    </source>
</evidence>
<keyword evidence="1" id="KW-0805">Transcription regulation</keyword>
<proteinExistence type="predicted"/>
<comment type="caution">
    <text evidence="5">The sequence shown here is derived from an EMBL/GenBank/DDBJ whole genome shotgun (WGS) entry which is preliminary data.</text>
</comment>
<evidence type="ECO:0000259" key="4">
    <source>
        <dbReference type="Pfam" id="PF07729"/>
    </source>
</evidence>
<accession>A0A443IZU2</accession>
<dbReference type="SUPFAM" id="SSF48008">
    <property type="entry name" value="GntR ligand-binding domain-like"/>
    <property type="match status" value="1"/>
</dbReference>
<dbReference type="EMBL" id="QYTU02000005">
    <property type="protein sequence ID" value="RWR13640.1"/>
    <property type="molecule type" value="Genomic_DNA"/>
</dbReference>
<dbReference type="Pfam" id="PF07729">
    <property type="entry name" value="FCD"/>
    <property type="match status" value="1"/>
</dbReference>
<dbReference type="InterPro" id="IPR008920">
    <property type="entry name" value="TF_FadR/GntR_C"/>
</dbReference>
<dbReference type="InterPro" id="IPR011711">
    <property type="entry name" value="GntR_C"/>
</dbReference>
<dbReference type="GO" id="GO:0003677">
    <property type="term" value="F:DNA binding"/>
    <property type="evidence" value="ECO:0007669"/>
    <property type="project" value="UniProtKB-KW"/>
</dbReference>
<name>A0A443IZU2_9BACI</name>
<dbReference type="RefSeq" id="WP_120070519.1">
    <property type="nucleotide sequence ID" value="NZ_CP126113.1"/>
</dbReference>
<keyword evidence="6" id="KW-1185">Reference proteome</keyword>
<dbReference type="OrthoDB" id="369138at2"/>
<evidence type="ECO:0000256" key="2">
    <source>
        <dbReference type="ARBA" id="ARBA00023125"/>
    </source>
</evidence>
<evidence type="ECO:0000256" key="3">
    <source>
        <dbReference type="ARBA" id="ARBA00023163"/>
    </source>
</evidence>